<feature type="compositionally biased region" description="Polar residues" evidence="1">
    <location>
        <begin position="744"/>
        <end position="757"/>
    </location>
</feature>
<comment type="caution">
    <text evidence="2">The sequence shown here is derived from an EMBL/GenBank/DDBJ whole genome shotgun (WGS) entry which is preliminary data.</text>
</comment>
<accession>A0ABQ7QVD0</accession>
<dbReference type="PANTHER" id="PTHR21696:SF2">
    <property type="entry name" value="PROTEIN UNC-79 HOMOLOG"/>
    <property type="match status" value="1"/>
</dbReference>
<feature type="compositionally biased region" description="Polar residues" evidence="1">
    <location>
        <begin position="710"/>
        <end position="721"/>
    </location>
</feature>
<evidence type="ECO:0000256" key="1">
    <source>
        <dbReference type="SAM" id="MobiDB-lite"/>
    </source>
</evidence>
<feature type="compositionally biased region" description="Pro residues" evidence="1">
    <location>
        <begin position="918"/>
        <end position="927"/>
    </location>
</feature>
<dbReference type="EMBL" id="JAHIBW010000007">
    <property type="protein sequence ID" value="KAG7309007.1"/>
    <property type="molecule type" value="Genomic_DNA"/>
</dbReference>
<feature type="region of interest" description="Disordered" evidence="1">
    <location>
        <begin position="362"/>
        <end position="382"/>
    </location>
</feature>
<evidence type="ECO:0000313" key="2">
    <source>
        <dbReference type="EMBL" id="KAG7309007.1"/>
    </source>
</evidence>
<feature type="region of interest" description="Disordered" evidence="1">
    <location>
        <begin position="619"/>
        <end position="773"/>
    </location>
</feature>
<reference evidence="2 3" key="1">
    <citation type="submission" date="2021-06" db="EMBL/GenBank/DDBJ databases">
        <title>A haploid diamondback moth (Plutella xylostella L.) genome assembly resolves 31 chromosomes and identifies a diamide resistance mutation.</title>
        <authorList>
            <person name="Ward C.M."/>
            <person name="Perry K.D."/>
            <person name="Baker G."/>
            <person name="Powis K."/>
            <person name="Heckel D.G."/>
            <person name="Baxter S.W."/>
        </authorList>
    </citation>
    <scope>NUCLEOTIDE SEQUENCE [LARGE SCALE GENOMIC DNA]</scope>
    <source>
        <strain evidence="2 3">LV</strain>
        <tissue evidence="2">Single pupa</tissue>
    </source>
</reference>
<sequence>MTSVLCSIDDGEHPVCAGDHRGFLIWCQENLLIDNLLNVCDAHHSHICSVAVPILLHCVTLLWNVCDAQHSHICSVAVPILLHCVTLLWNVCDAQHSHICSVAVPILLHCVTLSGGGDVFCNMIRDAFHHQDFQQRFTAVERVTIIIRFMDDSPVRSSLPLQTALATAFCYLIASMDDASVYVAQRATLYIGTIHDHAVDLLLYCLETQFDLVIVDRPMVLQSIYQLHNTLSDRKILTWEFFLNRFEALFLEAHIRSKKNIDFANLRVSSDTSPDAFLYKVNRAHSALSVCSRTQHSLSALLGAKWPYKRTVSAPEPKHQHVPPQVTTNVCFSEREKVYSRQYSAPLLKRKTSRFGLGQLLAAPPQPKSNNTQDGFHSLSGRSTEDMSYMPRAVHLEETDKETTNLLVFLLMQFLSRSDQAHPTDDKAVARTQEVVLKHLFLLLGYNIVEKYFHMSPVTLRKSSIFNAFMANLPQVLDQNHVMGAHIAEPTLVLLQYCSGGVAGAGAAPVTHSLHALEPHVRRHWLMALLVFLYKYHYDSGPLCALVQSLVRIVVNTIEAQYHQCKRIPPMIVMPSRARDLSQPSLKTDGAEACHKSPATMHTHWEEPNTHEDHRFQQWSVDQESSESSLIAIPETSDKSDTTAHATQPGSFDEPSHYEEPPKMETPAHTPNPPLNKLGDGYFSASQAGAARAPQLSTSSSVSIGSDSSNLKSTPMSSQSVEMWPEQLHAAPRGPSKQKRIIVGSSTSPDTAPSSNGDGHFAHWPRAKSPPHRHIKSPVGALTGVAYASPESPLSKMEVSWWKEPASTRAPHLAEPFNIPPTERLLPIGPKPNMEQYPVFNALVDRVREALSLPPDELTDKTDTDSRSESEAASRPQELASKLASEPPKMGSRGTSPRRLARQAAQLGSPPDLEIDPPAAPAKPPPDAINEPTPGVLGGGWWEDTTRAGRRAAHAAPQPAPTTNMCYRCAECGQAAEQYSDSELGLCVIVVACFVHRSPAAAAPLLPPILHNVSRIVQMGNYLWQSESTTRLPGSAVAVAHQFLRCVLHQLASNNVFLQLFTQRTKEKQRLIFFKSIAQAFVDFNELYPCGPLQLVVEHLNSKKTLPTDILLIVSSNISMYLECLAPEALGPLSACAALLQALEQLLRAAVLQLPALDDVLPLLRVAAAALRIPGAAQCKSILEPISKLLSYGIQNFVIKLSVITELSSLCVRTFARDRDKLLVCRVLVYELMQALRTKTTIPDENFFVLLQFVLQGHGCTLLLPPALGRGWLTSEGEGGAGDCMRAHLHDCIELLTDPHTTNKIKGSVSKSIVNRNLICLNEDTLGAHVKGGLAQYVAQELSLEQRGKQGPRHPPWLSQGPAPAREVSECVTRVRLISWLVMGALCNCVGGGVQQPIPQDATCHVTDHIQTIMSSYVEQTKPAPQRMNALFHAFILCQLWTIYLEQIARASTPNSEAYNTTVCLLLDFWCKVLPSVLQVTVQSKVLAETVNLHFLSLLEALLECDSTVLNKLLPLWTPIIHSPLFNMPRHVSSRLTACVNARPAPAAPRAAPRRLQRLLAKMAHLDLQPTTFYLI</sequence>
<dbReference type="PANTHER" id="PTHR21696">
    <property type="entry name" value="PROTEIN UNC-79 HOMOLOG"/>
    <property type="match status" value="1"/>
</dbReference>
<feature type="compositionally biased region" description="Basic and acidic residues" evidence="1">
    <location>
        <begin position="654"/>
        <end position="663"/>
    </location>
</feature>
<feature type="compositionally biased region" description="Basic residues" evidence="1">
    <location>
        <begin position="763"/>
        <end position="773"/>
    </location>
</feature>
<protein>
    <recommendedName>
        <fullName evidence="4">Protein unc-79 homolog</fullName>
    </recommendedName>
</protein>
<feature type="compositionally biased region" description="Low complexity" evidence="1">
    <location>
        <begin position="697"/>
        <end position="709"/>
    </location>
</feature>
<evidence type="ECO:0008006" key="4">
    <source>
        <dbReference type="Google" id="ProtNLM"/>
    </source>
</evidence>
<feature type="compositionally biased region" description="Polar residues" evidence="1">
    <location>
        <begin position="619"/>
        <end position="629"/>
    </location>
</feature>
<gene>
    <name evidence="2" type="ORF">JYU34_004871</name>
</gene>
<proteinExistence type="predicted"/>
<feature type="compositionally biased region" description="Basic and acidic residues" evidence="1">
    <location>
        <begin position="858"/>
        <end position="872"/>
    </location>
</feature>
<keyword evidence="3" id="KW-1185">Reference proteome</keyword>
<organism evidence="2 3">
    <name type="scientific">Plutella xylostella</name>
    <name type="common">Diamondback moth</name>
    <name type="synonym">Plutella maculipennis</name>
    <dbReference type="NCBI Taxonomy" id="51655"/>
    <lineage>
        <taxon>Eukaryota</taxon>
        <taxon>Metazoa</taxon>
        <taxon>Ecdysozoa</taxon>
        <taxon>Arthropoda</taxon>
        <taxon>Hexapoda</taxon>
        <taxon>Insecta</taxon>
        <taxon>Pterygota</taxon>
        <taxon>Neoptera</taxon>
        <taxon>Endopterygota</taxon>
        <taxon>Lepidoptera</taxon>
        <taxon>Glossata</taxon>
        <taxon>Ditrysia</taxon>
        <taxon>Yponomeutoidea</taxon>
        <taxon>Plutellidae</taxon>
        <taxon>Plutella</taxon>
    </lineage>
</organism>
<dbReference type="InterPro" id="IPR024855">
    <property type="entry name" value="UNC79"/>
</dbReference>
<name>A0ABQ7QVD0_PLUXY</name>
<evidence type="ECO:0000313" key="3">
    <source>
        <dbReference type="Proteomes" id="UP000823941"/>
    </source>
</evidence>
<feature type="region of interest" description="Disordered" evidence="1">
    <location>
        <begin position="852"/>
        <end position="937"/>
    </location>
</feature>
<dbReference type="Proteomes" id="UP000823941">
    <property type="component" value="Chromosome 7"/>
</dbReference>